<dbReference type="PANTHER" id="PTHR22743">
    <property type="entry name" value="MEPRIN/TRAF-LIKE MATH FAMILY-C.ELEGANS"/>
    <property type="match status" value="1"/>
</dbReference>
<dbReference type="CDD" id="cd18186">
    <property type="entry name" value="BTB_POZ_ZBTB_KLHL-like"/>
    <property type="match status" value="1"/>
</dbReference>
<dbReference type="InterPro" id="IPR052664">
    <property type="entry name" value="BTB-MATH_domain_protein"/>
</dbReference>
<dbReference type="SUPFAM" id="SSF54695">
    <property type="entry name" value="POZ domain"/>
    <property type="match status" value="1"/>
</dbReference>
<name>E3MUT7_CAERE</name>
<accession>E3MUT7</accession>
<sequence length="393" mass="45352">MSDSEMSDEEISDEEISDEEISDEEMTDEEMTDEEISDEEISDEEAEEKQVFTIRHTFEKPLEMKKDDVISGNVENHFGIPWLVFSSIFRIKLDLENTGDDELTINLNCLKPDCASGWIINTCVIVSLINATEKKKLDARDVGFTHLEPWDPLCDVGKYIVKKNLIDGNLVVEVTVSIGEQKTFKHLLRSFTSAEAVEKSDVTLVAKGVKFHVVKMYLATHGEYFKSMFSGKFSEKKKEEIELKDVDPYHLQCFLELIYGELPINDHNISGLFALVDMFIAKSARRRCIKYLEKAKKLSLGDKLELSFEYRLEDLKVYLKSHVFINYLNHQKTAQRQFTIHIFVSRIQGFVEQRKKARKKRSSTSHIIFSKVMDQLVNERKPGTSMRFNAYPG</sequence>
<dbReference type="Pfam" id="PF00917">
    <property type="entry name" value="MATH"/>
    <property type="match status" value="1"/>
</dbReference>
<dbReference type="InParanoid" id="E3MUT7"/>
<dbReference type="Pfam" id="PF00651">
    <property type="entry name" value="BTB"/>
    <property type="match status" value="1"/>
</dbReference>
<feature type="compositionally biased region" description="Acidic residues" evidence="1">
    <location>
        <begin position="1"/>
        <end position="47"/>
    </location>
</feature>
<evidence type="ECO:0000313" key="3">
    <source>
        <dbReference type="EMBL" id="EFP09821.1"/>
    </source>
</evidence>
<dbReference type="InterPro" id="IPR011333">
    <property type="entry name" value="SKP1/BTB/POZ_sf"/>
</dbReference>
<dbReference type="PANTHER" id="PTHR22743:SF165">
    <property type="entry name" value="BTB AND MATH DOMAIN CONTAINING-RELATED"/>
    <property type="match status" value="1"/>
</dbReference>
<evidence type="ECO:0000256" key="1">
    <source>
        <dbReference type="SAM" id="MobiDB-lite"/>
    </source>
</evidence>
<gene>
    <name evidence="3" type="ORF">CRE_21415</name>
</gene>
<dbReference type="InterPro" id="IPR000210">
    <property type="entry name" value="BTB/POZ_dom"/>
</dbReference>
<dbReference type="HOGENOM" id="CLU_051249_1_0_1"/>
<dbReference type="SMART" id="SM00225">
    <property type="entry name" value="BTB"/>
    <property type="match status" value="1"/>
</dbReference>
<reference evidence="3" key="1">
    <citation type="submission" date="2007-07" db="EMBL/GenBank/DDBJ databases">
        <title>PCAP assembly of the Caenorhabditis remanei genome.</title>
        <authorList>
            <consortium name="The Caenorhabditis remanei Sequencing Consortium"/>
            <person name="Wilson R.K."/>
        </authorList>
    </citation>
    <scope>NUCLEOTIDE SEQUENCE [LARGE SCALE GENOMIC DNA]</scope>
    <source>
        <strain evidence="3">PB4641</strain>
    </source>
</reference>
<protein>
    <recommendedName>
        <fullName evidence="2">BTB domain-containing protein</fullName>
    </recommendedName>
</protein>
<dbReference type="Gene3D" id="3.30.710.10">
    <property type="entry name" value="Potassium Channel Kv1.1, Chain A"/>
    <property type="match status" value="1"/>
</dbReference>
<dbReference type="InterPro" id="IPR002083">
    <property type="entry name" value="MATH/TRAF_dom"/>
</dbReference>
<evidence type="ECO:0000313" key="4">
    <source>
        <dbReference type="Proteomes" id="UP000008281"/>
    </source>
</evidence>
<dbReference type="Proteomes" id="UP000008281">
    <property type="component" value="Unassembled WGS sequence"/>
</dbReference>
<dbReference type="PROSITE" id="PS50097">
    <property type="entry name" value="BTB"/>
    <property type="match status" value="1"/>
</dbReference>
<proteinExistence type="predicted"/>
<feature type="region of interest" description="Disordered" evidence="1">
    <location>
        <begin position="1"/>
        <end position="50"/>
    </location>
</feature>
<keyword evidence="4" id="KW-1185">Reference proteome</keyword>
<dbReference type="EMBL" id="DS268480">
    <property type="protein sequence ID" value="EFP09821.1"/>
    <property type="molecule type" value="Genomic_DNA"/>
</dbReference>
<dbReference type="AlphaFoldDB" id="E3MUT7"/>
<evidence type="ECO:0000259" key="2">
    <source>
        <dbReference type="PROSITE" id="PS50097"/>
    </source>
</evidence>
<organism evidence="4">
    <name type="scientific">Caenorhabditis remanei</name>
    <name type="common">Caenorhabditis vulgaris</name>
    <dbReference type="NCBI Taxonomy" id="31234"/>
    <lineage>
        <taxon>Eukaryota</taxon>
        <taxon>Metazoa</taxon>
        <taxon>Ecdysozoa</taxon>
        <taxon>Nematoda</taxon>
        <taxon>Chromadorea</taxon>
        <taxon>Rhabditida</taxon>
        <taxon>Rhabditina</taxon>
        <taxon>Rhabditomorpha</taxon>
        <taxon>Rhabditoidea</taxon>
        <taxon>Rhabditidae</taxon>
        <taxon>Peloderinae</taxon>
        <taxon>Caenorhabditis</taxon>
    </lineage>
</organism>
<feature type="domain" description="BTB" evidence="2">
    <location>
        <begin position="200"/>
        <end position="259"/>
    </location>
</feature>
<dbReference type="CDD" id="cd00121">
    <property type="entry name" value="MATH"/>
    <property type="match status" value="1"/>
</dbReference>